<evidence type="ECO:0000256" key="6">
    <source>
        <dbReference type="ARBA" id="ARBA00022824"/>
    </source>
</evidence>
<evidence type="ECO:0000256" key="5">
    <source>
        <dbReference type="ARBA" id="ARBA00022801"/>
    </source>
</evidence>
<protein>
    <submittedName>
        <fullName evidence="16">Peptidase M48</fullName>
    </submittedName>
</protein>
<evidence type="ECO:0000256" key="1">
    <source>
        <dbReference type="ARBA" id="ARBA00004477"/>
    </source>
</evidence>
<dbReference type="Gene3D" id="3.30.2010.10">
    <property type="entry name" value="Metalloproteases ('zincins'), catalytic domain"/>
    <property type="match status" value="1"/>
</dbReference>
<evidence type="ECO:0000259" key="15">
    <source>
        <dbReference type="Pfam" id="PF16491"/>
    </source>
</evidence>
<organism evidence="16">
    <name type="scientific">uncultured bacterium P11N2</name>
    <dbReference type="NCBI Taxonomy" id="1748282"/>
    <lineage>
        <taxon>Bacteria</taxon>
        <taxon>environmental samples</taxon>
    </lineage>
</organism>
<keyword evidence="6" id="KW-0256">Endoplasmic reticulum</keyword>
<feature type="transmembrane region" description="Helical" evidence="13">
    <location>
        <begin position="190"/>
        <end position="209"/>
    </location>
</feature>
<comment type="subcellular location">
    <subcellularLocation>
        <location evidence="1">Endoplasmic reticulum membrane</location>
        <topology evidence="1">Multi-pass membrane protein</topology>
    </subcellularLocation>
</comment>
<dbReference type="GO" id="GO:0004222">
    <property type="term" value="F:metalloendopeptidase activity"/>
    <property type="evidence" value="ECO:0007669"/>
    <property type="project" value="InterPro"/>
</dbReference>
<dbReference type="InterPro" id="IPR027057">
    <property type="entry name" value="CAXX_Prtase_1"/>
</dbReference>
<feature type="binding site" evidence="12">
    <location>
        <position position="296"/>
    </location>
    <ligand>
        <name>Zn(2+)</name>
        <dbReference type="ChEBI" id="CHEBI:29105"/>
        <note>catalytic</note>
    </ligand>
</feature>
<dbReference type="CDD" id="cd07343">
    <property type="entry name" value="M48A_Zmpste24p_like"/>
    <property type="match status" value="1"/>
</dbReference>
<proteinExistence type="predicted"/>
<reference evidence="16" key="1">
    <citation type="submission" date="2015-10" db="EMBL/GenBank/DDBJ databases">
        <title>Biosynthesis of SCL-MCL polyhydroxyalkanoates by metagenomic clones in Pseudomonas putida.</title>
        <authorList>
            <person name="Cheng J."/>
            <person name="Charles T.C."/>
        </authorList>
    </citation>
    <scope>NUCLEOTIDE SEQUENCE</scope>
</reference>
<evidence type="ECO:0000256" key="2">
    <source>
        <dbReference type="ARBA" id="ARBA00022670"/>
    </source>
</evidence>
<dbReference type="InterPro" id="IPR032456">
    <property type="entry name" value="Peptidase_M48_N"/>
</dbReference>
<comment type="cofactor">
    <cofactor evidence="12">
        <name>Zn(2+)</name>
        <dbReference type="ChEBI" id="CHEBI:29105"/>
    </cofactor>
    <text evidence="12">Binds 1 zinc ion per subunit.</text>
</comment>
<feature type="active site" description="Proton donor" evidence="11">
    <location>
        <position position="388"/>
    </location>
</feature>
<evidence type="ECO:0000256" key="11">
    <source>
        <dbReference type="PIRSR" id="PIRSR627057-1"/>
    </source>
</evidence>
<evidence type="ECO:0000256" key="9">
    <source>
        <dbReference type="ARBA" id="ARBA00023049"/>
    </source>
</evidence>
<dbReference type="AlphaFoldDB" id="A0A0U3SZP9"/>
<feature type="transmembrane region" description="Helical" evidence="13">
    <location>
        <begin position="78"/>
        <end position="99"/>
    </location>
</feature>
<feature type="transmembrane region" description="Helical" evidence="13">
    <location>
        <begin position="161"/>
        <end position="184"/>
    </location>
</feature>
<dbReference type="GO" id="GO:0046872">
    <property type="term" value="F:metal ion binding"/>
    <property type="evidence" value="ECO:0007669"/>
    <property type="project" value="UniProtKB-KW"/>
</dbReference>
<dbReference type="FunFam" id="3.30.2010.10:FF:000002">
    <property type="entry name" value="CAAX prenyl protease"/>
    <property type="match status" value="1"/>
</dbReference>
<accession>A0A0U3SZP9</accession>
<feature type="transmembrane region" description="Helical" evidence="13">
    <location>
        <begin position="119"/>
        <end position="141"/>
    </location>
</feature>
<evidence type="ECO:0000256" key="3">
    <source>
        <dbReference type="ARBA" id="ARBA00022692"/>
    </source>
</evidence>
<keyword evidence="7 12" id="KW-0862">Zinc</keyword>
<evidence type="ECO:0000256" key="7">
    <source>
        <dbReference type="ARBA" id="ARBA00022833"/>
    </source>
</evidence>
<dbReference type="PANTHER" id="PTHR10120">
    <property type="entry name" value="CAAX PRENYL PROTEASE 1"/>
    <property type="match status" value="1"/>
</dbReference>
<feature type="transmembrane region" description="Helical" evidence="13">
    <location>
        <begin position="12"/>
        <end position="37"/>
    </location>
</feature>
<keyword evidence="3 13" id="KW-0812">Transmembrane</keyword>
<keyword evidence="8 13" id="KW-1133">Transmembrane helix</keyword>
<feature type="binding site" evidence="12">
    <location>
        <position position="384"/>
    </location>
    <ligand>
        <name>Zn(2+)</name>
        <dbReference type="ChEBI" id="CHEBI:29105"/>
        <note>catalytic</note>
    </ligand>
</feature>
<evidence type="ECO:0000259" key="14">
    <source>
        <dbReference type="Pfam" id="PF01435"/>
    </source>
</evidence>
<evidence type="ECO:0000256" key="12">
    <source>
        <dbReference type="PIRSR" id="PIRSR627057-2"/>
    </source>
</evidence>
<keyword evidence="10 13" id="KW-0472">Membrane</keyword>
<dbReference type="Pfam" id="PF01435">
    <property type="entry name" value="Peptidase_M48"/>
    <property type="match status" value="1"/>
</dbReference>
<dbReference type="Pfam" id="PF16491">
    <property type="entry name" value="Peptidase_M48_N"/>
    <property type="match status" value="1"/>
</dbReference>
<keyword evidence="9" id="KW-0482">Metalloprotease</keyword>
<dbReference type="InterPro" id="IPR001915">
    <property type="entry name" value="Peptidase_M48"/>
</dbReference>
<feature type="domain" description="CAAX prenyl protease 1 N-terminal" evidence="15">
    <location>
        <begin position="42"/>
        <end position="219"/>
    </location>
</feature>
<feature type="transmembrane region" description="Helical" evidence="13">
    <location>
        <begin position="306"/>
        <end position="324"/>
    </location>
</feature>
<evidence type="ECO:0000256" key="8">
    <source>
        <dbReference type="ARBA" id="ARBA00022989"/>
    </source>
</evidence>
<keyword evidence="4 12" id="KW-0479">Metal-binding</keyword>
<evidence type="ECO:0000256" key="10">
    <source>
        <dbReference type="ARBA" id="ARBA00023136"/>
    </source>
</evidence>
<dbReference type="EMBL" id="KT944278">
    <property type="protein sequence ID" value="ALV86806.1"/>
    <property type="molecule type" value="Genomic_DNA"/>
</dbReference>
<evidence type="ECO:0000256" key="4">
    <source>
        <dbReference type="ARBA" id="ARBA00022723"/>
    </source>
</evidence>
<keyword evidence="5" id="KW-0378">Hydrolase</keyword>
<feature type="transmembrane region" description="Helical" evidence="13">
    <location>
        <begin position="355"/>
        <end position="376"/>
    </location>
</feature>
<dbReference type="GO" id="GO:0071586">
    <property type="term" value="P:CAAX-box protein processing"/>
    <property type="evidence" value="ECO:0007669"/>
    <property type="project" value="InterPro"/>
</dbReference>
<name>A0A0U3SZP9_9BACT</name>
<feature type="binding site" evidence="12">
    <location>
        <position position="292"/>
    </location>
    <ligand>
        <name>Zn(2+)</name>
        <dbReference type="ChEBI" id="CHEBI:29105"/>
        <note>catalytic</note>
    </ligand>
</feature>
<feature type="domain" description="Peptidase M48" evidence="14">
    <location>
        <begin position="226"/>
        <end position="440"/>
    </location>
</feature>
<keyword evidence="2" id="KW-0645">Protease</keyword>
<evidence type="ECO:0000313" key="16">
    <source>
        <dbReference type="EMBL" id="ALV86806.1"/>
    </source>
</evidence>
<evidence type="ECO:0000256" key="13">
    <source>
        <dbReference type="SAM" id="Phobius"/>
    </source>
</evidence>
<feature type="active site" evidence="11">
    <location>
        <position position="293"/>
    </location>
</feature>
<sequence>MHAKPLPDWYFLLMTAAYFTGLFLTALVLSTALRIWLDVRHMRHVSAHRNQVPGEFADRIAPADHLRAADYTVAKGRLGLVEIVIDVAVLLALTLGGGLQALDAALRTWLGSGYAHDLALFAGVGLLGFVIGLPISLYRTFRLEAAFGFNKMTWRLWLADLLKGGLLTVLVGAPLLLAVLWLMQAMGARWWLYVWLFWMGFNLLVLVLYPTVIAPLFNKFSPLADVALKQRIEALLTRCGFASSGLFVMDGSKRSAHGNAYFTGFGAARRIVFFDTLLEKLAPQEIEAVLAHELGHYHHRHVLKRIALLAVMSFAMLWLLGQVIDQQWFYAGLKVMRSGIFESVSGHTDGADGTAMGLLLFSMVLPVFLFPLAPLASALSRRDEYQADAYAAKQTAADDLVSALVKLYRDNAATLTPDPLYSLFHDSHPPASQRIAHLQSL</sequence>